<accession>A0A2S7D022</accession>
<dbReference type="Proteomes" id="UP000238191">
    <property type="component" value="Unassembled WGS sequence"/>
</dbReference>
<dbReference type="Pfam" id="PF01906">
    <property type="entry name" value="YbjQ_1"/>
    <property type="match status" value="1"/>
</dbReference>
<comment type="similarity">
    <text evidence="1 2">Belongs to the UPF0145 family.</text>
</comment>
<reference evidence="4" key="1">
    <citation type="submission" date="2016-08" db="EMBL/GenBank/DDBJ databases">
        <authorList>
            <person name="Merda D."/>
            <person name="Briand M."/>
            <person name="Taghouti G."/>
            <person name="Carrere S."/>
            <person name="Gouzy J."/>
            <person name="Portier P."/>
            <person name="Jacques M.-A."/>
            <person name="Fischer-Le Saux M."/>
        </authorList>
    </citation>
    <scope>NUCLEOTIDE SEQUENCE [LARGE SCALE GENOMIC DNA]</scope>
    <source>
        <strain evidence="4">CFBP4643</strain>
    </source>
</reference>
<gene>
    <name evidence="3" type="ORF">XpiCFBP4643_16440</name>
</gene>
<comment type="caution">
    <text evidence="3">The sequence shown here is derived from an EMBL/GenBank/DDBJ whole genome shotgun (WGS) entry which is preliminary data.</text>
</comment>
<sequence>MTNPYDSSPIHSAISSLNDTMVTTALELPGHRIVRNLGLVRGITVRSRSIVGNFFGSLQSLFGGNITIYTELCEQARLETYREMVQQARHLGANAIIAVRYDATELMAGLTEVLCYGTAVVVEAQHA</sequence>
<protein>
    <recommendedName>
        <fullName evidence="2">UPF0145 protein XpiCFBP4643_16440</fullName>
    </recommendedName>
</protein>
<evidence type="ECO:0000313" key="3">
    <source>
        <dbReference type="EMBL" id="PPU67195.1"/>
    </source>
</evidence>
<dbReference type="SUPFAM" id="SSF117782">
    <property type="entry name" value="YbjQ-like"/>
    <property type="match status" value="1"/>
</dbReference>
<evidence type="ECO:0000313" key="4">
    <source>
        <dbReference type="Proteomes" id="UP000238191"/>
    </source>
</evidence>
<proteinExistence type="inferred from homology"/>
<dbReference type="InterPro" id="IPR002765">
    <property type="entry name" value="UPF0145_YbjQ-like"/>
</dbReference>
<evidence type="ECO:0000256" key="2">
    <source>
        <dbReference type="HAMAP-Rule" id="MF_00338"/>
    </source>
</evidence>
<dbReference type="PANTHER" id="PTHR34068:SF2">
    <property type="entry name" value="UPF0145 PROTEIN SCO3412"/>
    <property type="match status" value="1"/>
</dbReference>
<dbReference type="OrthoDB" id="9796448at2"/>
<dbReference type="PANTHER" id="PTHR34068">
    <property type="entry name" value="UPF0145 PROTEIN YBJQ"/>
    <property type="match status" value="1"/>
</dbReference>
<dbReference type="HAMAP" id="MF_00338">
    <property type="entry name" value="UPF0145"/>
    <property type="match status" value="1"/>
</dbReference>
<dbReference type="RefSeq" id="WP_046964818.1">
    <property type="nucleotide sequence ID" value="NZ_MDEI01000015.1"/>
</dbReference>
<organism evidence="3 4">
    <name type="scientific">Xanthomonas pisi</name>
    <dbReference type="NCBI Taxonomy" id="56457"/>
    <lineage>
        <taxon>Bacteria</taxon>
        <taxon>Pseudomonadati</taxon>
        <taxon>Pseudomonadota</taxon>
        <taxon>Gammaproteobacteria</taxon>
        <taxon>Lysobacterales</taxon>
        <taxon>Lysobacteraceae</taxon>
        <taxon>Xanthomonas</taxon>
    </lineage>
</organism>
<dbReference type="InterPro" id="IPR035439">
    <property type="entry name" value="UPF0145_dom_sf"/>
</dbReference>
<dbReference type="EMBL" id="MDEI01000015">
    <property type="protein sequence ID" value="PPU67195.1"/>
    <property type="molecule type" value="Genomic_DNA"/>
</dbReference>
<name>A0A2S7D022_9XANT</name>
<dbReference type="Gene3D" id="3.30.110.70">
    <property type="entry name" value="Hypothetical protein apc22750. Chain B"/>
    <property type="match status" value="1"/>
</dbReference>
<dbReference type="AlphaFoldDB" id="A0A2S7D022"/>
<evidence type="ECO:0000256" key="1">
    <source>
        <dbReference type="ARBA" id="ARBA00010751"/>
    </source>
</evidence>
<keyword evidence="4" id="KW-1185">Reference proteome</keyword>